<proteinExistence type="predicted"/>
<organism evidence="1 2">
    <name type="scientific">Nocardioides panacihumi</name>
    <dbReference type="NCBI Taxonomy" id="400774"/>
    <lineage>
        <taxon>Bacteria</taxon>
        <taxon>Bacillati</taxon>
        <taxon>Actinomycetota</taxon>
        <taxon>Actinomycetes</taxon>
        <taxon>Propionibacteriales</taxon>
        <taxon>Nocardioidaceae</taxon>
        <taxon>Nocardioides</taxon>
    </lineage>
</organism>
<evidence type="ECO:0000313" key="1">
    <source>
        <dbReference type="EMBL" id="GAA1952325.1"/>
    </source>
</evidence>
<gene>
    <name evidence="1" type="ORF">GCM10009798_09490</name>
</gene>
<reference evidence="1 2" key="1">
    <citation type="journal article" date="2019" name="Int. J. Syst. Evol. Microbiol.">
        <title>The Global Catalogue of Microorganisms (GCM) 10K type strain sequencing project: providing services to taxonomists for standard genome sequencing and annotation.</title>
        <authorList>
            <consortium name="The Broad Institute Genomics Platform"/>
            <consortium name="The Broad Institute Genome Sequencing Center for Infectious Disease"/>
            <person name="Wu L."/>
            <person name="Ma J."/>
        </authorList>
    </citation>
    <scope>NUCLEOTIDE SEQUENCE [LARGE SCALE GENOMIC DNA]</scope>
    <source>
        <strain evidence="1 2">JCM 15309</strain>
    </source>
</reference>
<protein>
    <submittedName>
        <fullName evidence="1">Uncharacterized protein</fullName>
    </submittedName>
</protein>
<keyword evidence="2" id="KW-1185">Reference proteome</keyword>
<dbReference type="EMBL" id="BAAAPB010000001">
    <property type="protein sequence ID" value="GAA1952325.1"/>
    <property type="molecule type" value="Genomic_DNA"/>
</dbReference>
<dbReference type="Proteomes" id="UP001500571">
    <property type="component" value="Unassembled WGS sequence"/>
</dbReference>
<accession>A0ABN2QI34</accession>
<sequence>MKVSQMSEQLVLHWVPIVDAAGETRLEGVWSTSPVAVPTGHAA</sequence>
<name>A0ABN2QI34_9ACTN</name>
<comment type="caution">
    <text evidence="1">The sequence shown here is derived from an EMBL/GenBank/DDBJ whole genome shotgun (WGS) entry which is preliminary data.</text>
</comment>
<evidence type="ECO:0000313" key="2">
    <source>
        <dbReference type="Proteomes" id="UP001500571"/>
    </source>
</evidence>